<evidence type="ECO:0000256" key="1">
    <source>
        <dbReference type="ARBA" id="ARBA00022491"/>
    </source>
</evidence>
<organism evidence="7 8">
    <name type="scientific">Parablautia muri</name>
    <dbReference type="NCBI Taxonomy" id="2320879"/>
    <lineage>
        <taxon>Bacteria</taxon>
        <taxon>Bacillati</taxon>
        <taxon>Bacillota</taxon>
        <taxon>Clostridia</taxon>
        <taxon>Lachnospirales</taxon>
        <taxon>Lachnospiraceae</taxon>
        <taxon>Parablautia</taxon>
    </lineage>
</organism>
<dbReference type="AlphaFoldDB" id="A0A9X5BI09"/>
<gene>
    <name evidence="7" type="ORF">D5281_16395</name>
</gene>
<comment type="caution">
    <text evidence="7">The sequence shown here is derived from an EMBL/GenBank/DDBJ whole genome shotgun (WGS) entry which is preliminary data.</text>
</comment>
<dbReference type="InterPro" id="IPR009061">
    <property type="entry name" value="DNA-bd_dom_put_sf"/>
</dbReference>
<evidence type="ECO:0000256" key="4">
    <source>
        <dbReference type="ARBA" id="ARBA00023163"/>
    </source>
</evidence>
<keyword evidence="4" id="KW-0804">Transcription</keyword>
<keyword evidence="1" id="KW-0678">Repressor</keyword>
<evidence type="ECO:0000313" key="8">
    <source>
        <dbReference type="Proteomes" id="UP001154420"/>
    </source>
</evidence>
<keyword evidence="3" id="KW-0238">DNA-binding</keyword>
<dbReference type="OrthoDB" id="9811174at2"/>
<dbReference type="PROSITE" id="PS50937">
    <property type="entry name" value="HTH_MERR_2"/>
    <property type="match status" value="1"/>
</dbReference>
<feature type="region of interest" description="Disordered" evidence="5">
    <location>
        <begin position="222"/>
        <end position="271"/>
    </location>
</feature>
<feature type="domain" description="HTH merR-type" evidence="6">
    <location>
        <begin position="7"/>
        <end position="75"/>
    </location>
</feature>
<proteinExistence type="predicted"/>
<dbReference type="InterPro" id="IPR000551">
    <property type="entry name" value="MerR-type_HTH_dom"/>
</dbReference>
<dbReference type="InterPro" id="IPR047057">
    <property type="entry name" value="MerR_fam"/>
</dbReference>
<keyword evidence="2" id="KW-0805">Transcription regulation</keyword>
<name>A0A9X5BI09_9FIRM</name>
<dbReference type="EMBL" id="QZDT01000030">
    <property type="protein sequence ID" value="NBJ94123.1"/>
    <property type="molecule type" value="Genomic_DNA"/>
</dbReference>
<dbReference type="SUPFAM" id="SSF46955">
    <property type="entry name" value="Putative DNA-binding domain"/>
    <property type="match status" value="1"/>
</dbReference>
<dbReference type="Proteomes" id="UP001154420">
    <property type="component" value="Unassembled WGS sequence"/>
</dbReference>
<dbReference type="GO" id="GO:0003700">
    <property type="term" value="F:DNA-binding transcription factor activity"/>
    <property type="evidence" value="ECO:0007669"/>
    <property type="project" value="InterPro"/>
</dbReference>
<dbReference type="PANTHER" id="PTHR30204">
    <property type="entry name" value="REDOX-CYCLING DRUG-SENSING TRANSCRIPTIONAL ACTIVATOR SOXR"/>
    <property type="match status" value="1"/>
</dbReference>
<evidence type="ECO:0000256" key="2">
    <source>
        <dbReference type="ARBA" id="ARBA00023015"/>
    </source>
</evidence>
<sequence length="271" mass="32130">MKQAEKIYMISDAAKQIQVEAHVLRYWEEELKIPAKRNEMGHRYYTEEDIGTFRRVKELKEQGLQLKAIRQMLKNGNLQAPMMVFETSGVEGGIRGEEASMPAEVQMNVSQEEVEMGKRHVVMVKKGEFLPVDEKTMQVQEESREQKSFRLQQLLKEMIADAIQSNNEEICQEIKETLLKELDYQFRLQEEREDAREEEHALKQEEHYQKIDELLRAYNQRGRKTKKTRKEKEKQKMDCETEKEEETNPEMDGEKNKGLKTLFQKKKRSLV</sequence>
<protein>
    <submittedName>
        <fullName evidence="7">MerR family transcriptional regulator</fullName>
    </submittedName>
</protein>
<keyword evidence="8" id="KW-1185">Reference proteome</keyword>
<evidence type="ECO:0000259" key="6">
    <source>
        <dbReference type="PROSITE" id="PS50937"/>
    </source>
</evidence>
<dbReference type="GO" id="GO:0003677">
    <property type="term" value="F:DNA binding"/>
    <property type="evidence" value="ECO:0007669"/>
    <property type="project" value="UniProtKB-KW"/>
</dbReference>
<accession>A0A9X5BI09</accession>
<dbReference type="SMART" id="SM00422">
    <property type="entry name" value="HTH_MERR"/>
    <property type="match status" value="1"/>
</dbReference>
<feature type="compositionally biased region" description="Acidic residues" evidence="5">
    <location>
        <begin position="241"/>
        <end position="251"/>
    </location>
</feature>
<dbReference type="Gene3D" id="1.10.1660.10">
    <property type="match status" value="1"/>
</dbReference>
<reference evidence="7" key="1">
    <citation type="submission" date="2018-09" db="EMBL/GenBank/DDBJ databases">
        <title>Murine metabolic-syndrome-specific gut microbial biobank.</title>
        <authorList>
            <person name="Liu C."/>
        </authorList>
    </citation>
    <scope>NUCLEOTIDE SEQUENCE</scope>
    <source>
        <strain evidence="7">D42-62</strain>
    </source>
</reference>
<dbReference type="RefSeq" id="WP_160561163.1">
    <property type="nucleotide sequence ID" value="NZ_QZDT01000030.1"/>
</dbReference>
<dbReference type="PANTHER" id="PTHR30204:SF69">
    <property type="entry name" value="MERR-FAMILY TRANSCRIPTIONAL REGULATOR"/>
    <property type="match status" value="1"/>
</dbReference>
<evidence type="ECO:0000256" key="5">
    <source>
        <dbReference type="SAM" id="MobiDB-lite"/>
    </source>
</evidence>
<evidence type="ECO:0000313" key="7">
    <source>
        <dbReference type="EMBL" id="NBJ94123.1"/>
    </source>
</evidence>
<dbReference type="Pfam" id="PF13411">
    <property type="entry name" value="MerR_1"/>
    <property type="match status" value="1"/>
</dbReference>
<feature type="compositionally biased region" description="Basic and acidic residues" evidence="5">
    <location>
        <begin position="230"/>
        <end position="240"/>
    </location>
</feature>
<evidence type="ECO:0000256" key="3">
    <source>
        <dbReference type="ARBA" id="ARBA00023125"/>
    </source>
</evidence>